<gene>
    <name evidence="2" type="ORF">GUITHDRAFT_139590</name>
</gene>
<proteinExistence type="predicted"/>
<evidence type="ECO:0000313" key="2">
    <source>
        <dbReference type="EMBL" id="EKX44661.1"/>
    </source>
</evidence>
<feature type="compositionally biased region" description="Polar residues" evidence="1">
    <location>
        <begin position="223"/>
        <end position="247"/>
    </location>
</feature>
<evidence type="ECO:0000313" key="3">
    <source>
        <dbReference type="EnsemblProtists" id="EKX44661"/>
    </source>
</evidence>
<keyword evidence="4" id="KW-1185">Reference proteome</keyword>
<dbReference type="RefSeq" id="XP_005831641.1">
    <property type="nucleotide sequence ID" value="XM_005831584.1"/>
</dbReference>
<name>L1J803_GUITC</name>
<dbReference type="EMBL" id="JH993003">
    <property type="protein sequence ID" value="EKX44661.1"/>
    <property type="molecule type" value="Genomic_DNA"/>
</dbReference>
<dbReference type="AlphaFoldDB" id="L1J803"/>
<dbReference type="KEGG" id="gtt:GUITHDRAFT_139590"/>
<evidence type="ECO:0000313" key="4">
    <source>
        <dbReference type="Proteomes" id="UP000011087"/>
    </source>
</evidence>
<dbReference type="Proteomes" id="UP000011087">
    <property type="component" value="Unassembled WGS sequence"/>
</dbReference>
<sequence>MSGLASDVEAEGPQARRRERGQANADVQKMYKKGLHAFLLGVLQYFKSGHGPAWDWSVIASKFKSSCDDPNAAPSPAALQRVWIYFSFRPEGGDGFRLADERDVSMDILPNPTELNSKIENIVDDDIRRALGQLANGGFCWEQNEIHGDGNLPKGPSKRRSDEVSLTSPISIYFEDGPRSNKKAFNSDVKANLSARESSYVSQDGDESSSSSSSVIPSTPSTPKLSINQSIALTPKSASALISSSAEQMDKIPPQTLC</sequence>
<reference evidence="2 4" key="1">
    <citation type="journal article" date="2012" name="Nature">
        <title>Algal genomes reveal evolutionary mosaicism and the fate of nucleomorphs.</title>
        <authorList>
            <consortium name="DOE Joint Genome Institute"/>
            <person name="Curtis B.A."/>
            <person name="Tanifuji G."/>
            <person name="Burki F."/>
            <person name="Gruber A."/>
            <person name="Irimia M."/>
            <person name="Maruyama S."/>
            <person name="Arias M.C."/>
            <person name="Ball S.G."/>
            <person name="Gile G.H."/>
            <person name="Hirakawa Y."/>
            <person name="Hopkins J.F."/>
            <person name="Kuo A."/>
            <person name="Rensing S.A."/>
            <person name="Schmutz J."/>
            <person name="Symeonidi A."/>
            <person name="Elias M."/>
            <person name="Eveleigh R.J."/>
            <person name="Herman E.K."/>
            <person name="Klute M.J."/>
            <person name="Nakayama T."/>
            <person name="Obornik M."/>
            <person name="Reyes-Prieto A."/>
            <person name="Armbrust E.V."/>
            <person name="Aves S.J."/>
            <person name="Beiko R.G."/>
            <person name="Coutinho P."/>
            <person name="Dacks J.B."/>
            <person name="Durnford D.G."/>
            <person name="Fast N.M."/>
            <person name="Green B.R."/>
            <person name="Grisdale C.J."/>
            <person name="Hempel F."/>
            <person name="Henrissat B."/>
            <person name="Hoppner M.P."/>
            <person name="Ishida K."/>
            <person name="Kim E."/>
            <person name="Koreny L."/>
            <person name="Kroth P.G."/>
            <person name="Liu Y."/>
            <person name="Malik S.B."/>
            <person name="Maier U.G."/>
            <person name="McRose D."/>
            <person name="Mock T."/>
            <person name="Neilson J.A."/>
            <person name="Onodera N.T."/>
            <person name="Poole A.M."/>
            <person name="Pritham E.J."/>
            <person name="Richards T.A."/>
            <person name="Rocap G."/>
            <person name="Roy S.W."/>
            <person name="Sarai C."/>
            <person name="Schaack S."/>
            <person name="Shirato S."/>
            <person name="Slamovits C.H."/>
            <person name="Spencer D.F."/>
            <person name="Suzuki S."/>
            <person name="Worden A.Z."/>
            <person name="Zauner S."/>
            <person name="Barry K."/>
            <person name="Bell C."/>
            <person name="Bharti A.K."/>
            <person name="Crow J.A."/>
            <person name="Grimwood J."/>
            <person name="Kramer R."/>
            <person name="Lindquist E."/>
            <person name="Lucas S."/>
            <person name="Salamov A."/>
            <person name="McFadden G.I."/>
            <person name="Lane C.E."/>
            <person name="Keeling P.J."/>
            <person name="Gray M.W."/>
            <person name="Grigoriev I.V."/>
            <person name="Archibald J.M."/>
        </authorList>
    </citation>
    <scope>NUCLEOTIDE SEQUENCE</scope>
    <source>
        <strain evidence="2 4">CCMP2712</strain>
    </source>
</reference>
<dbReference type="HOGENOM" id="CLU_1079452_0_0_1"/>
<protein>
    <submittedName>
        <fullName evidence="2 3">Uncharacterized protein</fullName>
    </submittedName>
</protein>
<evidence type="ECO:0000256" key="1">
    <source>
        <dbReference type="SAM" id="MobiDB-lite"/>
    </source>
</evidence>
<organism evidence="2">
    <name type="scientific">Guillardia theta (strain CCMP2712)</name>
    <name type="common">Cryptophyte</name>
    <dbReference type="NCBI Taxonomy" id="905079"/>
    <lineage>
        <taxon>Eukaryota</taxon>
        <taxon>Cryptophyceae</taxon>
        <taxon>Pyrenomonadales</taxon>
        <taxon>Geminigeraceae</taxon>
        <taxon>Guillardia</taxon>
    </lineage>
</organism>
<feature type="compositionally biased region" description="Low complexity" evidence="1">
    <location>
        <begin position="198"/>
        <end position="222"/>
    </location>
</feature>
<reference evidence="3" key="3">
    <citation type="submission" date="2016-03" db="UniProtKB">
        <authorList>
            <consortium name="EnsemblProtists"/>
        </authorList>
    </citation>
    <scope>IDENTIFICATION</scope>
</reference>
<feature type="region of interest" description="Disordered" evidence="1">
    <location>
        <begin position="196"/>
        <end position="258"/>
    </location>
</feature>
<dbReference type="GeneID" id="17301374"/>
<dbReference type="PaxDb" id="55529-EKX44661"/>
<reference evidence="4" key="2">
    <citation type="submission" date="2012-11" db="EMBL/GenBank/DDBJ databases">
        <authorList>
            <person name="Kuo A."/>
            <person name="Curtis B.A."/>
            <person name="Tanifuji G."/>
            <person name="Burki F."/>
            <person name="Gruber A."/>
            <person name="Irimia M."/>
            <person name="Maruyama S."/>
            <person name="Arias M.C."/>
            <person name="Ball S.G."/>
            <person name="Gile G.H."/>
            <person name="Hirakawa Y."/>
            <person name="Hopkins J.F."/>
            <person name="Rensing S.A."/>
            <person name="Schmutz J."/>
            <person name="Symeonidi A."/>
            <person name="Elias M."/>
            <person name="Eveleigh R.J."/>
            <person name="Herman E.K."/>
            <person name="Klute M.J."/>
            <person name="Nakayama T."/>
            <person name="Obornik M."/>
            <person name="Reyes-Prieto A."/>
            <person name="Armbrust E.V."/>
            <person name="Aves S.J."/>
            <person name="Beiko R.G."/>
            <person name="Coutinho P."/>
            <person name="Dacks J.B."/>
            <person name="Durnford D.G."/>
            <person name="Fast N.M."/>
            <person name="Green B.R."/>
            <person name="Grisdale C."/>
            <person name="Hempe F."/>
            <person name="Henrissat B."/>
            <person name="Hoppner M.P."/>
            <person name="Ishida K.-I."/>
            <person name="Kim E."/>
            <person name="Koreny L."/>
            <person name="Kroth P.G."/>
            <person name="Liu Y."/>
            <person name="Malik S.-B."/>
            <person name="Maier U.G."/>
            <person name="McRose D."/>
            <person name="Mock T."/>
            <person name="Neilson J.A."/>
            <person name="Onodera N.T."/>
            <person name="Poole A.M."/>
            <person name="Pritham E.J."/>
            <person name="Richards T.A."/>
            <person name="Rocap G."/>
            <person name="Roy S.W."/>
            <person name="Sarai C."/>
            <person name="Schaack S."/>
            <person name="Shirato S."/>
            <person name="Slamovits C.H."/>
            <person name="Spencer D.F."/>
            <person name="Suzuki S."/>
            <person name="Worden A.Z."/>
            <person name="Zauner S."/>
            <person name="Barry K."/>
            <person name="Bell C."/>
            <person name="Bharti A.K."/>
            <person name="Crow J.A."/>
            <person name="Grimwood J."/>
            <person name="Kramer R."/>
            <person name="Lindquist E."/>
            <person name="Lucas S."/>
            <person name="Salamov A."/>
            <person name="McFadden G.I."/>
            <person name="Lane C.E."/>
            <person name="Keeling P.J."/>
            <person name="Gray M.W."/>
            <person name="Grigoriev I.V."/>
            <person name="Archibald J.M."/>
        </authorList>
    </citation>
    <scope>NUCLEOTIDE SEQUENCE</scope>
    <source>
        <strain evidence="4">CCMP2712</strain>
    </source>
</reference>
<dbReference type="EnsemblProtists" id="EKX44661">
    <property type="protein sequence ID" value="EKX44661"/>
    <property type="gene ID" value="GUITHDRAFT_139590"/>
</dbReference>
<feature type="region of interest" description="Disordered" evidence="1">
    <location>
        <begin position="1"/>
        <end position="24"/>
    </location>
</feature>
<accession>L1J803</accession>